<reference evidence="2" key="1">
    <citation type="submission" date="2023-03" db="EMBL/GenBank/DDBJ databases">
        <title>Massive genome expansion in bonnet fungi (Mycena s.s.) driven by repeated elements and novel gene families across ecological guilds.</title>
        <authorList>
            <consortium name="Lawrence Berkeley National Laboratory"/>
            <person name="Harder C.B."/>
            <person name="Miyauchi S."/>
            <person name="Viragh M."/>
            <person name="Kuo A."/>
            <person name="Thoen E."/>
            <person name="Andreopoulos B."/>
            <person name="Lu D."/>
            <person name="Skrede I."/>
            <person name="Drula E."/>
            <person name="Henrissat B."/>
            <person name="Morin E."/>
            <person name="Kohler A."/>
            <person name="Barry K."/>
            <person name="LaButti K."/>
            <person name="Morin E."/>
            <person name="Salamov A."/>
            <person name="Lipzen A."/>
            <person name="Mereny Z."/>
            <person name="Hegedus B."/>
            <person name="Baldrian P."/>
            <person name="Stursova M."/>
            <person name="Weitz H."/>
            <person name="Taylor A."/>
            <person name="Grigoriev I.V."/>
            <person name="Nagy L.G."/>
            <person name="Martin F."/>
            <person name="Kauserud H."/>
        </authorList>
    </citation>
    <scope>NUCLEOTIDE SEQUENCE</scope>
    <source>
        <strain evidence="2">CBHHK067</strain>
    </source>
</reference>
<name>A0AAD7BSI0_MYCRO</name>
<feature type="region of interest" description="Disordered" evidence="1">
    <location>
        <begin position="197"/>
        <end position="258"/>
    </location>
</feature>
<protein>
    <submittedName>
        <fullName evidence="2">Uncharacterized protein</fullName>
    </submittedName>
</protein>
<proteinExistence type="predicted"/>
<comment type="caution">
    <text evidence="2">The sequence shown here is derived from an EMBL/GenBank/DDBJ whole genome shotgun (WGS) entry which is preliminary data.</text>
</comment>
<dbReference type="AlphaFoldDB" id="A0AAD7BSI0"/>
<evidence type="ECO:0000256" key="1">
    <source>
        <dbReference type="SAM" id="MobiDB-lite"/>
    </source>
</evidence>
<evidence type="ECO:0000313" key="3">
    <source>
        <dbReference type="Proteomes" id="UP001221757"/>
    </source>
</evidence>
<dbReference type="Proteomes" id="UP001221757">
    <property type="component" value="Unassembled WGS sequence"/>
</dbReference>
<evidence type="ECO:0000313" key="2">
    <source>
        <dbReference type="EMBL" id="KAJ7629540.1"/>
    </source>
</evidence>
<organism evidence="2 3">
    <name type="scientific">Mycena rosella</name>
    <name type="common">Pink bonnet</name>
    <name type="synonym">Agaricus rosellus</name>
    <dbReference type="NCBI Taxonomy" id="1033263"/>
    <lineage>
        <taxon>Eukaryota</taxon>
        <taxon>Fungi</taxon>
        <taxon>Dikarya</taxon>
        <taxon>Basidiomycota</taxon>
        <taxon>Agaricomycotina</taxon>
        <taxon>Agaricomycetes</taxon>
        <taxon>Agaricomycetidae</taxon>
        <taxon>Agaricales</taxon>
        <taxon>Marasmiineae</taxon>
        <taxon>Mycenaceae</taxon>
        <taxon>Mycena</taxon>
    </lineage>
</organism>
<sequence length="258" mass="27735">MNRVCELCGEKAENQRAHIGGHILCSVRGVREELKKPVGDTLPCGFCGESGHAACNVYIQVKKDSAKCTINCRLATNIKYAFAERGSDNTPCRNVPIVCGLCPSMLTVGKESKSQPAQWRYNMEEHLARDHPEYASPRNPDGQQRLPHTVWVSMELDQREHLAAGIPLSQIPSPFDRVAGPDEGVDDLGQQMGVRYRAPTRAAPTGKGKVKGVGKPKAAVNKSATGTADAPERPPRKKRKSNSGAPIASGSGSVSGLK</sequence>
<gene>
    <name evidence="2" type="ORF">B0H17DRAFT_962862</name>
</gene>
<dbReference type="EMBL" id="JARKIE010000543">
    <property type="protein sequence ID" value="KAJ7629540.1"/>
    <property type="molecule type" value="Genomic_DNA"/>
</dbReference>
<keyword evidence="3" id="KW-1185">Reference proteome</keyword>
<accession>A0AAD7BSI0</accession>